<evidence type="ECO:0000313" key="2">
    <source>
        <dbReference type="EnsemblMetazoa" id="GBRI007615-PA"/>
    </source>
</evidence>
<evidence type="ECO:0000256" key="1">
    <source>
        <dbReference type="SAM" id="Phobius"/>
    </source>
</evidence>
<name>A0A1A9W647_9MUSC</name>
<keyword evidence="1" id="KW-0472">Membrane</keyword>
<dbReference type="VEuPathDB" id="VectorBase:GBRI007615"/>
<reference evidence="3" key="1">
    <citation type="submission" date="2014-03" db="EMBL/GenBank/DDBJ databases">
        <authorList>
            <person name="Aksoy S."/>
            <person name="Warren W."/>
            <person name="Wilson R.K."/>
        </authorList>
    </citation>
    <scope>NUCLEOTIDE SEQUENCE [LARGE SCALE GENOMIC DNA]</scope>
    <source>
        <strain evidence="3">IAEA</strain>
    </source>
</reference>
<keyword evidence="3" id="KW-1185">Reference proteome</keyword>
<keyword evidence="1" id="KW-1133">Transmembrane helix</keyword>
<keyword evidence="1" id="KW-0812">Transmembrane</keyword>
<organism evidence="2 3">
    <name type="scientific">Glossina brevipalpis</name>
    <dbReference type="NCBI Taxonomy" id="37001"/>
    <lineage>
        <taxon>Eukaryota</taxon>
        <taxon>Metazoa</taxon>
        <taxon>Ecdysozoa</taxon>
        <taxon>Arthropoda</taxon>
        <taxon>Hexapoda</taxon>
        <taxon>Insecta</taxon>
        <taxon>Pterygota</taxon>
        <taxon>Neoptera</taxon>
        <taxon>Endopterygota</taxon>
        <taxon>Diptera</taxon>
        <taxon>Brachycera</taxon>
        <taxon>Muscomorpha</taxon>
        <taxon>Hippoboscoidea</taxon>
        <taxon>Glossinidae</taxon>
        <taxon>Glossina</taxon>
    </lineage>
</organism>
<sequence>MHNLNLALARLHALFHQGFGGRGMGLVAAARITSNTTTKVSVVYIQSSLMTVFAIVPICVPYLVVFNVLYVHINLNYLKHNCVMRPTPFKFANFDEYRKILRQASHSFSPNIFKYLVPVFPEGLHLRVKYKSKRLD</sequence>
<dbReference type="Proteomes" id="UP000091820">
    <property type="component" value="Unassembled WGS sequence"/>
</dbReference>
<dbReference type="EnsemblMetazoa" id="GBRI007615-RA">
    <property type="protein sequence ID" value="GBRI007615-PA"/>
    <property type="gene ID" value="GBRI007615"/>
</dbReference>
<dbReference type="AlphaFoldDB" id="A0A1A9W647"/>
<protein>
    <submittedName>
        <fullName evidence="2">Uncharacterized protein</fullName>
    </submittedName>
</protein>
<proteinExistence type="predicted"/>
<accession>A0A1A9W647</accession>
<feature type="transmembrane region" description="Helical" evidence="1">
    <location>
        <begin position="45"/>
        <end position="70"/>
    </location>
</feature>
<reference evidence="2" key="2">
    <citation type="submission" date="2020-05" db="UniProtKB">
        <authorList>
            <consortium name="EnsemblMetazoa"/>
        </authorList>
    </citation>
    <scope>IDENTIFICATION</scope>
    <source>
        <strain evidence="2">IAEA</strain>
    </source>
</reference>
<evidence type="ECO:0000313" key="3">
    <source>
        <dbReference type="Proteomes" id="UP000091820"/>
    </source>
</evidence>